<dbReference type="Pfam" id="PF02283">
    <property type="entry name" value="CobU"/>
    <property type="match status" value="1"/>
</dbReference>
<dbReference type="GO" id="GO:0009236">
    <property type="term" value="P:cobalamin biosynthetic process"/>
    <property type="evidence" value="ECO:0007669"/>
    <property type="project" value="UniProtKB-KW"/>
</dbReference>
<keyword evidence="12 19" id="KW-0547">Nucleotide-binding</keyword>
<comment type="pathway">
    <text evidence="6">Cofactor biosynthesis; adenosylcobalamin biosynthesis; adenosylcobalamin from cob(II)yrinate a,c-diamide: step 5/7.</text>
</comment>
<comment type="function">
    <text evidence="4">Catalyzes ATP-dependent phosphorylation of adenosylcobinamide and addition of GMP to adenosylcobinamide phosphate.</text>
</comment>
<dbReference type="NCBIfam" id="NF004469">
    <property type="entry name" value="PRK05800.1"/>
    <property type="match status" value="1"/>
</dbReference>
<keyword evidence="15 19" id="KW-0342">GTP-binding</keyword>
<evidence type="ECO:0000256" key="6">
    <source>
        <dbReference type="ARBA" id="ARBA00005159"/>
    </source>
</evidence>
<protein>
    <recommendedName>
        <fullName evidence="16">Adenosylcobinamide kinase</fullName>
        <ecNumber evidence="8">2.7.1.156</ecNumber>
        <ecNumber evidence="9">2.7.7.62</ecNumber>
    </recommendedName>
    <alternativeName>
        <fullName evidence="17">Adenosylcobinamide-phosphate guanylyltransferase</fullName>
    </alternativeName>
</protein>
<reference evidence="20" key="2">
    <citation type="submission" date="2021-04" db="EMBL/GenBank/DDBJ databases">
        <authorList>
            <person name="Gilroy R."/>
        </authorList>
    </citation>
    <scope>NUCLEOTIDE SEQUENCE</scope>
    <source>
        <strain evidence="20">B5-657</strain>
    </source>
</reference>
<dbReference type="PANTHER" id="PTHR34848:SF1">
    <property type="entry name" value="BIFUNCTIONAL ADENOSYLCOBALAMIN BIOSYNTHESIS PROTEIN COBU"/>
    <property type="match status" value="1"/>
</dbReference>
<evidence type="ECO:0000313" key="21">
    <source>
        <dbReference type="Proteomes" id="UP000824229"/>
    </source>
</evidence>
<evidence type="ECO:0000256" key="16">
    <source>
        <dbReference type="ARBA" id="ARBA00029570"/>
    </source>
</evidence>
<keyword evidence="10" id="KW-0169">Cobalamin biosynthesis</keyword>
<dbReference type="GO" id="GO:0005525">
    <property type="term" value="F:GTP binding"/>
    <property type="evidence" value="ECO:0007669"/>
    <property type="project" value="UniProtKB-KW"/>
</dbReference>
<evidence type="ECO:0000313" key="20">
    <source>
        <dbReference type="EMBL" id="MBU3804380.1"/>
    </source>
</evidence>
<dbReference type="Proteomes" id="UP000824229">
    <property type="component" value="Unassembled WGS sequence"/>
</dbReference>
<keyword evidence="13 20" id="KW-0418">Kinase</keyword>
<accession>A0A9E2NL53</accession>
<evidence type="ECO:0000256" key="11">
    <source>
        <dbReference type="ARBA" id="ARBA00022679"/>
    </source>
</evidence>
<evidence type="ECO:0000256" key="12">
    <source>
        <dbReference type="ARBA" id="ARBA00022741"/>
    </source>
</evidence>
<comment type="catalytic activity">
    <reaction evidence="2">
        <text>adenosylcob(III)inamide phosphate + GTP + H(+) = adenosylcob(III)inamide-GDP + diphosphate</text>
        <dbReference type="Rhea" id="RHEA:22712"/>
        <dbReference type="ChEBI" id="CHEBI:15378"/>
        <dbReference type="ChEBI" id="CHEBI:33019"/>
        <dbReference type="ChEBI" id="CHEBI:37565"/>
        <dbReference type="ChEBI" id="CHEBI:58502"/>
        <dbReference type="ChEBI" id="CHEBI:60487"/>
        <dbReference type="EC" id="2.7.7.62"/>
    </reaction>
</comment>
<keyword evidence="11 20" id="KW-0808">Transferase</keyword>
<dbReference type="EC" id="2.7.1.156" evidence="8"/>
<comment type="caution">
    <text evidence="20">The sequence shown here is derived from an EMBL/GenBank/DDBJ whole genome shotgun (WGS) entry which is preliminary data.</text>
</comment>
<evidence type="ECO:0000256" key="9">
    <source>
        <dbReference type="ARBA" id="ARBA00012523"/>
    </source>
</evidence>
<dbReference type="AlphaFoldDB" id="A0A9E2NL53"/>
<keyword evidence="14" id="KW-0067">ATP-binding</keyword>
<gene>
    <name evidence="20" type="primary">cobU</name>
    <name evidence="20" type="ORF">H9872_06460</name>
</gene>
<feature type="binding site" evidence="19">
    <location>
        <begin position="34"/>
        <end position="36"/>
    </location>
    <ligand>
        <name>GTP</name>
        <dbReference type="ChEBI" id="CHEBI:37565"/>
    </ligand>
</feature>
<feature type="binding site" evidence="19">
    <location>
        <position position="62"/>
    </location>
    <ligand>
        <name>GTP</name>
        <dbReference type="ChEBI" id="CHEBI:37565"/>
    </ligand>
</feature>
<feature type="binding site" evidence="19">
    <location>
        <begin position="9"/>
        <end position="16"/>
    </location>
    <ligand>
        <name>GTP</name>
        <dbReference type="ChEBI" id="CHEBI:37565"/>
    </ligand>
</feature>
<dbReference type="InterPro" id="IPR027417">
    <property type="entry name" value="P-loop_NTPase"/>
</dbReference>
<evidence type="ECO:0000256" key="17">
    <source>
        <dbReference type="ARBA" id="ARBA00030571"/>
    </source>
</evidence>
<evidence type="ECO:0000256" key="5">
    <source>
        <dbReference type="ARBA" id="ARBA00004692"/>
    </source>
</evidence>
<evidence type="ECO:0000256" key="14">
    <source>
        <dbReference type="ARBA" id="ARBA00022840"/>
    </source>
</evidence>
<evidence type="ECO:0000256" key="15">
    <source>
        <dbReference type="ARBA" id="ARBA00023134"/>
    </source>
</evidence>
<dbReference type="GO" id="GO:0043752">
    <property type="term" value="F:adenosylcobinamide kinase activity"/>
    <property type="evidence" value="ECO:0007669"/>
    <property type="project" value="UniProtKB-EC"/>
</dbReference>
<dbReference type="GO" id="GO:0005524">
    <property type="term" value="F:ATP binding"/>
    <property type="evidence" value="ECO:0007669"/>
    <property type="project" value="UniProtKB-KW"/>
</dbReference>
<dbReference type="Gene3D" id="3.40.50.300">
    <property type="entry name" value="P-loop containing nucleotide triphosphate hydrolases"/>
    <property type="match status" value="1"/>
</dbReference>
<evidence type="ECO:0000256" key="10">
    <source>
        <dbReference type="ARBA" id="ARBA00022573"/>
    </source>
</evidence>
<evidence type="ECO:0000256" key="8">
    <source>
        <dbReference type="ARBA" id="ARBA00012016"/>
    </source>
</evidence>
<dbReference type="EMBL" id="JAHLFQ010000143">
    <property type="protein sequence ID" value="MBU3804380.1"/>
    <property type="molecule type" value="Genomic_DNA"/>
</dbReference>
<dbReference type="InterPro" id="IPR003203">
    <property type="entry name" value="CobU/CobP"/>
</dbReference>
<feature type="active site" description="GMP-histidine intermediate" evidence="18">
    <location>
        <position position="50"/>
    </location>
</feature>
<dbReference type="EC" id="2.7.7.62" evidence="9"/>
<evidence type="ECO:0000256" key="1">
    <source>
        <dbReference type="ARBA" id="ARBA00000312"/>
    </source>
</evidence>
<evidence type="ECO:0000256" key="13">
    <source>
        <dbReference type="ARBA" id="ARBA00022777"/>
    </source>
</evidence>
<feature type="binding site" evidence="19">
    <location>
        <begin position="51"/>
        <end position="54"/>
    </location>
    <ligand>
        <name>GTP</name>
        <dbReference type="ChEBI" id="CHEBI:37565"/>
    </ligand>
</feature>
<comment type="pathway">
    <text evidence="5">Cofactor biosynthesis; adenosylcobalamin biosynthesis; adenosylcobalamin from cob(II)yrinate a,c-diamide: step 6/7.</text>
</comment>
<evidence type="ECO:0000256" key="19">
    <source>
        <dbReference type="PIRSR" id="PIRSR006135-2"/>
    </source>
</evidence>
<evidence type="ECO:0000256" key="18">
    <source>
        <dbReference type="PIRSR" id="PIRSR006135-1"/>
    </source>
</evidence>
<comment type="catalytic activity">
    <reaction evidence="3">
        <text>adenosylcob(III)inamide + GTP = adenosylcob(III)inamide phosphate + GDP + H(+)</text>
        <dbReference type="Rhea" id="RHEA:15765"/>
        <dbReference type="ChEBI" id="CHEBI:2480"/>
        <dbReference type="ChEBI" id="CHEBI:15378"/>
        <dbReference type="ChEBI" id="CHEBI:37565"/>
        <dbReference type="ChEBI" id="CHEBI:58189"/>
        <dbReference type="ChEBI" id="CHEBI:58502"/>
        <dbReference type="EC" id="2.7.1.156"/>
    </reaction>
</comment>
<dbReference type="SUPFAM" id="SSF52540">
    <property type="entry name" value="P-loop containing nucleoside triphosphate hydrolases"/>
    <property type="match status" value="1"/>
</dbReference>
<keyword evidence="20" id="KW-0548">Nucleotidyltransferase</keyword>
<dbReference type="GO" id="GO:0008820">
    <property type="term" value="F:cobinamide phosphate guanylyltransferase activity"/>
    <property type="evidence" value="ECO:0007669"/>
    <property type="project" value="UniProtKB-EC"/>
</dbReference>
<comment type="catalytic activity">
    <reaction evidence="1">
        <text>adenosylcob(III)inamide + ATP = adenosylcob(III)inamide phosphate + ADP + H(+)</text>
        <dbReference type="Rhea" id="RHEA:15769"/>
        <dbReference type="ChEBI" id="CHEBI:2480"/>
        <dbReference type="ChEBI" id="CHEBI:15378"/>
        <dbReference type="ChEBI" id="CHEBI:30616"/>
        <dbReference type="ChEBI" id="CHEBI:58502"/>
        <dbReference type="ChEBI" id="CHEBI:456216"/>
        <dbReference type="EC" id="2.7.1.156"/>
    </reaction>
</comment>
<evidence type="ECO:0000256" key="2">
    <source>
        <dbReference type="ARBA" id="ARBA00000711"/>
    </source>
</evidence>
<dbReference type="CDD" id="cd00544">
    <property type="entry name" value="CobU"/>
    <property type="match status" value="1"/>
</dbReference>
<evidence type="ECO:0000256" key="3">
    <source>
        <dbReference type="ARBA" id="ARBA00001522"/>
    </source>
</evidence>
<organism evidence="20 21">
    <name type="scientific">Candidatus Cellulosilyticum pullistercoris</name>
    <dbReference type="NCBI Taxonomy" id="2838521"/>
    <lineage>
        <taxon>Bacteria</taxon>
        <taxon>Bacillati</taxon>
        <taxon>Bacillota</taxon>
        <taxon>Clostridia</taxon>
        <taxon>Lachnospirales</taxon>
        <taxon>Cellulosilyticaceae</taxon>
        <taxon>Cellulosilyticum</taxon>
    </lineage>
</organism>
<evidence type="ECO:0000256" key="7">
    <source>
        <dbReference type="ARBA" id="ARBA00007490"/>
    </source>
</evidence>
<name>A0A9E2NL53_9FIRM</name>
<proteinExistence type="inferred from homology"/>
<comment type="similarity">
    <text evidence="7">Belongs to the CobU/CobP family.</text>
</comment>
<evidence type="ECO:0000256" key="4">
    <source>
        <dbReference type="ARBA" id="ARBA00003889"/>
    </source>
</evidence>
<feature type="binding site" evidence="19">
    <location>
        <position position="84"/>
    </location>
    <ligand>
        <name>GTP</name>
        <dbReference type="ChEBI" id="CHEBI:37565"/>
    </ligand>
</feature>
<dbReference type="PIRSF" id="PIRSF006135">
    <property type="entry name" value="CobU"/>
    <property type="match status" value="1"/>
</dbReference>
<reference evidence="20" key="1">
    <citation type="journal article" date="2021" name="PeerJ">
        <title>Extensive microbial diversity within the chicken gut microbiome revealed by metagenomics and culture.</title>
        <authorList>
            <person name="Gilroy R."/>
            <person name="Ravi A."/>
            <person name="Getino M."/>
            <person name="Pursley I."/>
            <person name="Horton D.L."/>
            <person name="Alikhan N.F."/>
            <person name="Baker D."/>
            <person name="Gharbi K."/>
            <person name="Hall N."/>
            <person name="Watson M."/>
            <person name="Adriaenssens E.M."/>
            <person name="Foster-Nyarko E."/>
            <person name="Jarju S."/>
            <person name="Secka A."/>
            <person name="Antonio M."/>
            <person name="Oren A."/>
            <person name="Chaudhuri R.R."/>
            <person name="La Ragione R."/>
            <person name="Hildebrand F."/>
            <person name="Pallen M.J."/>
        </authorList>
    </citation>
    <scope>NUCLEOTIDE SEQUENCE</scope>
    <source>
        <strain evidence="20">B5-657</strain>
    </source>
</reference>
<dbReference type="PANTHER" id="PTHR34848">
    <property type="match status" value="1"/>
</dbReference>
<sequence>MSKLILVTGGTRSGKSRYAESLCRAQNNKTAYIATSIPFDEEFKARVAKHREMRPSEWETFEVYENIYKVIPEIASTHQTVILDCVTLMVNNLMFKENVDYDTISTLEVDRLEASIKEQFIKLIKAVQKTDLYFVIVTNEIGLCPVAANKLTRIYTDIIGRMNQLIAENSDEVYFVVSGIPMKIKG</sequence>